<dbReference type="RefSeq" id="WP_171441374.1">
    <property type="nucleotide sequence ID" value="NZ_JABFNS010000026.1"/>
</dbReference>
<organism evidence="1 2">
    <name type="scientific">Myxococcus xanthus</name>
    <dbReference type="NCBI Taxonomy" id="34"/>
    <lineage>
        <taxon>Bacteria</taxon>
        <taxon>Pseudomonadati</taxon>
        <taxon>Myxococcota</taxon>
        <taxon>Myxococcia</taxon>
        <taxon>Myxococcales</taxon>
        <taxon>Cystobacterineae</taxon>
        <taxon>Myxococcaceae</taxon>
        <taxon>Myxococcus</taxon>
    </lineage>
</organism>
<comment type="caution">
    <text evidence="1">The sequence shown here is derived from an EMBL/GenBank/DDBJ whole genome shotgun (WGS) entry which is preliminary data.</text>
</comment>
<evidence type="ECO:0000313" key="2">
    <source>
        <dbReference type="Proteomes" id="UP000533080"/>
    </source>
</evidence>
<protein>
    <submittedName>
        <fullName evidence="1">Uncharacterized protein</fullName>
    </submittedName>
</protein>
<gene>
    <name evidence="1" type="ORF">HNV28_12060</name>
</gene>
<name>A0A7Y4IGY5_MYXXA</name>
<evidence type="ECO:0000313" key="1">
    <source>
        <dbReference type="EMBL" id="NOJ79066.1"/>
    </source>
</evidence>
<reference evidence="1 2" key="1">
    <citation type="submission" date="2020-05" db="EMBL/GenBank/DDBJ databases">
        <authorList>
            <person name="Whitworth D."/>
        </authorList>
    </citation>
    <scope>NUCLEOTIDE SEQUENCE [LARGE SCALE GENOMIC DNA]</scope>
    <source>
        <strain evidence="1 2">AM005</strain>
    </source>
</reference>
<accession>A0A7Y4IGY5</accession>
<dbReference type="AlphaFoldDB" id="A0A7Y4IGY5"/>
<sequence length="48" mass="4838">MEPRLAAVPSVLATAAAHAKEPGFIPDAGIQGLVALSVLDEVRGAAKQ</sequence>
<proteinExistence type="predicted"/>
<dbReference type="EMBL" id="JABFNT010000031">
    <property type="protein sequence ID" value="NOJ79066.1"/>
    <property type="molecule type" value="Genomic_DNA"/>
</dbReference>
<dbReference type="Proteomes" id="UP000533080">
    <property type="component" value="Unassembled WGS sequence"/>
</dbReference>